<dbReference type="OrthoDB" id="10011529at2"/>
<name>A0A540W027_9ACTN</name>
<evidence type="ECO:0000313" key="3">
    <source>
        <dbReference type="Proteomes" id="UP000319103"/>
    </source>
</evidence>
<evidence type="ECO:0000259" key="1">
    <source>
        <dbReference type="Pfam" id="PF05506"/>
    </source>
</evidence>
<sequence>MDAHGPDGFLRGYKGDVRTWSDASKGRPEVSVVESPTGVRITLSSQGGRAVEFTIGANSAFGAVGSVPQVVTVAPGGSAEQLLAPTAAGRYDYTVTANTGDGFERRFAGRVQPER</sequence>
<dbReference type="InterPro" id="IPR008475">
    <property type="entry name" value="PLipase_C_C"/>
</dbReference>
<keyword evidence="3" id="KW-1185">Reference proteome</keyword>
<comment type="caution">
    <text evidence="2">The sequence shown here is derived from an EMBL/GenBank/DDBJ whole genome shotgun (WGS) entry which is preliminary data.</text>
</comment>
<dbReference type="AlphaFoldDB" id="A0A540W027"/>
<dbReference type="Pfam" id="PF05506">
    <property type="entry name" value="PLipase_C_C"/>
    <property type="match status" value="1"/>
</dbReference>
<dbReference type="EMBL" id="VIGB01000003">
    <property type="protein sequence ID" value="TQF02343.1"/>
    <property type="molecule type" value="Genomic_DNA"/>
</dbReference>
<dbReference type="Proteomes" id="UP000319103">
    <property type="component" value="Unassembled WGS sequence"/>
</dbReference>
<dbReference type="GO" id="GO:0016042">
    <property type="term" value="P:lipid catabolic process"/>
    <property type="evidence" value="ECO:0007669"/>
    <property type="project" value="InterPro"/>
</dbReference>
<dbReference type="GO" id="GO:0004629">
    <property type="term" value="F:phospholipase C activity"/>
    <property type="evidence" value="ECO:0007669"/>
    <property type="project" value="InterPro"/>
</dbReference>
<protein>
    <submittedName>
        <fullName evidence="2">DUF756 domain-containing protein</fullName>
    </submittedName>
</protein>
<evidence type="ECO:0000313" key="2">
    <source>
        <dbReference type="EMBL" id="TQF02343.1"/>
    </source>
</evidence>
<reference evidence="2 3" key="1">
    <citation type="submission" date="2019-06" db="EMBL/GenBank/DDBJ databases">
        <title>Description of Kitasatospora acidophila sp. nov. isolated from pine grove soil, and reclassification of Streptomyces novaecaesareae to Kitasatospora novaeceasareae comb. nov.</title>
        <authorList>
            <person name="Kim M.J."/>
        </authorList>
    </citation>
    <scope>NUCLEOTIDE SEQUENCE [LARGE SCALE GENOMIC DNA]</scope>
    <source>
        <strain evidence="2 3">MMS16-CNU292</strain>
    </source>
</reference>
<proteinExistence type="predicted"/>
<gene>
    <name evidence="2" type="ORF">E6W39_08715</name>
</gene>
<organism evidence="2 3">
    <name type="scientific">Kitasatospora acidiphila</name>
    <dbReference type="NCBI Taxonomy" id="2567942"/>
    <lineage>
        <taxon>Bacteria</taxon>
        <taxon>Bacillati</taxon>
        <taxon>Actinomycetota</taxon>
        <taxon>Actinomycetes</taxon>
        <taxon>Kitasatosporales</taxon>
        <taxon>Streptomycetaceae</taxon>
        <taxon>Kitasatospora</taxon>
    </lineage>
</organism>
<accession>A0A540W027</accession>
<feature type="domain" description="Bacterial phospholipase C C-terminal" evidence="1">
    <location>
        <begin position="37"/>
        <end position="110"/>
    </location>
</feature>